<sequence length="118" mass="14154">MVVKVAPRKFRSGDLIKNFEDMEAQRKIVWRALKTWDRSRLRELEGILARERGKLQTIRKAFRELKRTEGWERVEECEKLSDFWKAIRKRGKIISASWGEGTTIADTMRYRNQVQKEK</sequence>
<dbReference type="EMBL" id="CM056741">
    <property type="protein sequence ID" value="KAJ8685113.1"/>
    <property type="molecule type" value="Genomic_DNA"/>
</dbReference>
<evidence type="ECO:0000313" key="2">
    <source>
        <dbReference type="Proteomes" id="UP001239111"/>
    </source>
</evidence>
<organism evidence="1 2">
    <name type="scientific">Eretmocerus hayati</name>
    <dbReference type="NCBI Taxonomy" id="131215"/>
    <lineage>
        <taxon>Eukaryota</taxon>
        <taxon>Metazoa</taxon>
        <taxon>Ecdysozoa</taxon>
        <taxon>Arthropoda</taxon>
        <taxon>Hexapoda</taxon>
        <taxon>Insecta</taxon>
        <taxon>Pterygota</taxon>
        <taxon>Neoptera</taxon>
        <taxon>Endopterygota</taxon>
        <taxon>Hymenoptera</taxon>
        <taxon>Apocrita</taxon>
        <taxon>Proctotrupomorpha</taxon>
        <taxon>Chalcidoidea</taxon>
        <taxon>Aphelinidae</taxon>
        <taxon>Aphelininae</taxon>
        <taxon>Eretmocerus</taxon>
    </lineage>
</organism>
<gene>
    <name evidence="1" type="ORF">QAD02_020906</name>
</gene>
<protein>
    <submittedName>
        <fullName evidence="1">Uncharacterized protein</fullName>
    </submittedName>
</protein>
<keyword evidence="2" id="KW-1185">Reference proteome</keyword>
<accession>A0ACC2PPR1</accession>
<dbReference type="Proteomes" id="UP001239111">
    <property type="component" value="Chromosome 1"/>
</dbReference>
<name>A0ACC2PPR1_9HYME</name>
<comment type="caution">
    <text evidence="1">The sequence shown here is derived from an EMBL/GenBank/DDBJ whole genome shotgun (WGS) entry which is preliminary data.</text>
</comment>
<proteinExistence type="predicted"/>
<reference evidence="1" key="1">
    <citation type="submission" date="2023-04" db="EMBL/GenBank/DDBJ databases">
        <title>A chromosome-level genome assembly of the parasitoid wasp Eretmocerus hayati.</title>
        <authorList>
            <person name="Zhong Y."/>
            <person name="Liu S."/>
            <person name="Liu Y."/>
        </authorList>
    </citation>
    <scope>NUCLEOTIDE SEQUENCE</scope>
    <source>
        <strain evidence="1">ZJU_SS_LIU_2023</strain>
    </source>
</reference>
<evidence type="ECO:0000313" key="1">
    <source>
        <dbReference type="EMBL" id="KAJ8685113.1"/>
    </source>
</evidence>